<protein>
    <submittedName>
        <fullName evidence="2">Uncharacterized protein</fullName>
    </submittedName>
</protein>
<comment type="caution">
    <text evidence="2">The sequence shown here is derived from an EMBL/GenBank/DDBJ whole genome shotgun (WGS) entry which is preliminary data.</text>
</comment>
<comment type="similarity">
    <text evidence="1">Belongs to the LOR family.</text>
</comment>
<keyword evidence="3" id="KW-1185">Reference proteome</keyword>
<dbReference type="EMBL" id="JAPDMZ010000137">
    <property type="protein sequence ID" value="KAK0548381.1"/>
    <property type="molecule type" value="Genomic_DNA"/>
</dbReference>
<dbReference type="InterPro" id="IPR025659">
    <property type="entry name" value="Tubby-like_C"/>
</dbReference>
<sequence>MHSGYNYRVRAQDSGSLLFTIDGMLFEDAQTRDMMDATGRPILTLRRRPESDGFKIDGLDSDRAHLYATKPVIKYASFGKHHVDQTWSAQIKVQDRCAPNSTVEGERFYLHLESVRDHTRAEIFDSQRQLVASIEAPLDGEVTMAVVVGADLALMAAIGVIYKDKAILRQHDRQRKWVNGDLCTGRVENCARCRGTKPVSSSVGISHKA</sequence>
<evidence type="ECO:0000256" key="1">
    <source>
        <dbReference type="ARBA" id="ARBA00005437"/>
    </source>
</evidence>
<accession>A0AAN6JWW6</accession>
<name>A0AAN6JWW6_9BASI</name>
<proteinExistence type="inferred from homology"/>
<dbReference type="Proteomes" id="UP001176517">
    <property type="component" value="Unassembled WGS sequence"/>
</dbReference>
<dbReference type="InterPro" id="IPR038595">
    <property type="entry name" value="LOR_sf"/>
</dbReference>
<dbReference type="Gene3D" id="2.40.160.200">
    <property type="entry name" value="LURP1-related"/>
    <property type="match status" value="1"/>
</dbReference>
<dbReference type="AlphaFoldDB" id="A0AAN6JWW6"/>
<evidence type="ECO:0000313" key="2">
    <source>
        <dbReference type="EMBL" id="KAK0548381.1"/>
    </source>
</evidence>
<dbReference type="SUPFAM" id="SSF54518">
    <property type="entry name" value="Tubby C-terminal domain-like"/>
    <property type="match status" value="1"/>
</dbReference>
<dbReference type="InterPro" id="IPR007612">
    <property type="entry name" value="LOR"/>
</dbReference>
<reference evidence="2" key="1">
    <citation type="journal article" date="2023" name="PhytoFront">
        <title>Draft Genome Resources of Seven Strains of Tilletia horrida, Causal Agent of Kernel Smut of Rice.</title>
        <authorList>
            <person name="Khanal S."/>
            <person name="Antony Babu S."/>
            <person name="Zhou X.G."/>
        </authorList>
    </citation>
    <scope>NUCLEOTIDE SEQUENCE</scope>
    <source>
        <strain evidence="2">TX6</strain>
    </source>
</reference>
<organism evidence="2 3">
    <name type="scientific">Tilletia horrida</name>
    <dbReference type="NCBI Taxonomy" id="155126"/>
    <lineage>
        <taxon>Eukaryota</taxon>
        <taxon>Fungi</taxon>
        <taxon>Dikarya</taxon>
        <taxon>Basidiomycota</taxon>
        <taxon>Ustilaginomycotina</taxon>
        <taxon>Exobasidiomycetes</taxon>
        <taxon>Tilletiales</taxon>
        <taxon>Tilletiaceae</taxon>
        <taxon>Tilletia</taxon>
    </lineage>
</organism>
<dbReference type="Pfam" id="PF04525">
    <property type="entry name" value="LOR"/>
    <property type="match status" value="1"/>
</dbReference>
<gene>
    <name evidence="2" type="ORF">OC846_004511</name>
</gene>
<evidence type="ECO:0000313" key="3">
    <source>
        <dbReference type="Proteomes" id="UP001176517"/>
    </source>
</evidence>